<gene>
    <name evidence="2" type="ORF">ASPWEDRAFT_345481</name>
</gene>
<dbReference type="RefSeq" id="XP_040692569.1">
    <property type="nucleotide sequence ID" value="XM_040834028.1"/>
</dbReference>
<keyword evidence="1" id="KW-0812">Transmembrane</keyword>
<evidence type="ECO:0000313" key="2">
    <source>
        <dbReference type="EMBL" id="OJJ38893.1"/>
    </source>
</evidence>
<evidence type="ECO:0000256" key="1">
    <source>
        <dbReference type="SAM" id="Phobius"/>
    </source>
</evidence>
<keyword evidence="3" id="KW-1185">Reference proteome</keyword>
<name>A0A1L9RVI0_ASPWE</name>
<protein>
    <submittedName>
        <fullName evidence="2">Uncharacterized protein</fullName>
    </submittedName>
</protein>
<feature type="transmembrane region" description="Helical" evidence="1">
    <location>
        <begin position="94"/>
        <end position="115"/>
    </location>
</feature>
<evidence type="ECO:0000313" key="3">
    <source>
        <dbReference type="Proteomes" id="UP000184383"/>
    </source>
</evidence>
<proteinExistence type="predicted"/>
<sequence>MASPDYTVPLQGNWLFGWTTASSFLPLFFFVHLFLYPDRPFVPLLFFIPIHLITFLIKKHGAIIVIVFYSTNLHGYISRWWVVGGVRHPLQSVYLSQLAPIIIIISLLLLYINPLDFPNKIYSICIAFYHGFLTYKIPWKCRPFPRLHSPPTLLPLTTSGYRASARFLFFLL</sequence>
<organism evidence="2 3">
    <name type="scientific">Aspergillus wentii DTO 134E9</name>
    <dbReference type="NCBI Taxonomy" id="1073089"/>
    <lineage>
        <taxon>Eukaryota</taxon>
        <taxon>Fungi</taxon>
        <taxon>Dikarya</taxon>
        <taxon>Ascomycota</taxon>
        <taxon>Pezizomycotina</taxon>
        <taxon>Eurotiomycetes</taxon>
        <taxon>Eurotiomycetidae</taxon>
        <taxon>Eurotiales</taxon>
        <taxon>Aspergillaceae</taxon>
        <taxon>Aspergillus</taxon>
        <taxon>Aspergillus subgen. Cremei</taxon>
    </lineage>
</organism>
<reference evidence="3" key="1">
    <citation type="journal article" date="2017" name="Genome Biol.">
        <title>Comparative genomics reveals high biological diversity and specific adaptations in the industrially and medically important fungal genus Aspergillus.</title>
        <authorList>
            <person name="de Vries R.P."/>
            <person name="Riley R."/>
            <person name="Wiebenga A."/>
            <person name="Aguilar-Osorio G."/>
            <person name="Amillis S."/>
            <person name="Uchima C.A."/>
            <person name="Anderluh G."/>
            <person name="Asadollahi M."/>
            <person name="Askin M."/>
            <person name="Barry K."/>
            <person name="Battaglia E."/>
            <person name="Bayram O."/>
            <person name="Benocci T."/>
            <person name="Braus-Stromeyer S.A."/>
            <person name="Caldana C."/>
            <person name="Canovas D."/>
            <person name="Cerqueira G.C."/>
            <person name="Chen F."/>
            <person name="Chen W."/>
            <person name="Choi C."/>
            <person name="Clum A."/>
            <person name="Dos Santos R.A."/>
            <person name="Damasio A.R."/>
            <person name="Diallinas G."/>
            <person name="Emri T."/>
            <person name="Fekete E."/>
            <person name="Flipphi M."/>
            <person name="Freyberg S."/>
            <person name="Gallo A."/>
            <person name="Gournas C."/>
            <person name="Habgood R."/>
            <person name="Hainaut M."/>
            <person name="Harispe M.L."/>
            <person name="Henrissat B."/>
            <person name="Hilden K.S."/>
            <person name="Hope R."/>
            <person name="Hossain A."/>
            <person name="Karabika E."/>
            <person name="Karaffa L."/>
            <person name="Karanyi Z."/>
            <person name="Krasevec N."/>
            <person name="Kuo A."/>
            <person name="Kusch H."/>
            <person name="LaButti K."/>
            <person name="Lagendijk E.L."/>
            <person name="Lapidus A."/>
            <person name="Levasseur A."/>
            <person name="Lindquist E."/>
            <person name="Lipzen A."/>
            <person name="Logrieco A.F."/>
            <person name="MacCabe A."/>
            <person name="Maekelae M.R."/>
            <person name="Malavazi I."/>
            <person name="Melin P."/>
            <person name="Meyer V."/>
            <person name="Mielnichuk N."/>
            <person name="Miskei M."/>
            <person name="Molnar A.P."/>
            <person name="Mule G."/>
            <person name="Ngan C.Y."/>
            <person name="Orejas M."/>
            <person name="Orosz E."/>
            <person name="Ouedraogo J.P."/>
            <person name="Overkamp K.M."/>
            <person name="Park H.-S."/>
            <person name="Perrone G."/>
            <person name="Piumi F."/>
            <person name="Punt P.J."/>
            <person name="Ram A.F."/>
            <person name="Ramon A."/>
            <person name="Rauscher S."/>
            <person name="Record E."/>
            <person name="Riano-Pachon D.M."/>
            <person name="Robert V."/>
            <person name="Roehrig J."/>
            <person name="Ruller R."/>
            <person name="Salamov A."/>
            <person name="Salih N.S."/>
            <person name="Samson R.A."/>
            <person name="Sandor E."/>
            <person name="Sanguinetti M."/>
            <person name="Schuetze T."/>
            <person name="Sepcic K."/>
            <person name="Shelest E."/>
            <person name="Sherlock G."/>
            <person name="Sophianopoulou V."/>
            <person name="Squina F.M."/>
            <person name="Sun H."/>
            <person name="Susca A."/>
            <person name="Todd R.B."/>
            <person name="Tsang A."/>
            <person name="Unkles S.E."/>
            <person name="van de Wiele N."/>
            <person name="van Rossen-Uffink D."/>
            <person name="Oliveira J.V."/>
            <person name="Vesth T.C."/>
            <person name="Visser J."/>
            <person name="Yu J.-H."/>
            <person name="Zhou M."/>
            <person name="Andersen M.R."/>
            <person name="Archer D.B."/>
            <person name="Baker S.E."/>
            <person name="Benoit I."/>
            <person name="Brakhage A.A."/>
            <person name="Braus G.H."/>
            <person name="Fischer R."/>
            <person name="Frisvad J.C."/>
            <person name="Goldman G.H."/>
            <person name="Houbraken J."/>
            <person name="Oakley B."/>
            <person name="Pocsi I."/>
            <person name="Scazzocchio C."/>
            <person name="Seiboth B."/>
            <person name="vanKuyk P.A."/>
            <person name="Wortman J."/>
            <person name="Dyer P.S."/>
            <person name="Grigoriev I.V."/>
        </authorList>
    </citation>
    <scope>NUCLEOTIDE SEQUENCE [LARGE SCALE GENOMIC DNA]</scope>
    <source>
        <strain evidence="3">DTO 134E9</strain>
    </source>
</reference>
<dbReference type="EMBL" id="KV878210">
    <property type="protein sequence ID" value="OJJ38893.1"/>
    <property type="molecule type" value="Genomic_DNA"/>
</dbReference>
<keyword evidence="1" id="KW-1133">Transmembrane helix</keyword>
<keyword evidence="1" id="KW-0472">Membrane</keyword>
<dbReference type="GeneID" id="63749876"/>
<dbReference type="AlphaFoldDB" id="A0A1L9RVI0"/>
<feature type="transmembrane region" description="Helical" evidence="1">
    <location>
        <begin position="15"/>
        <end position="34"/>
    </location>
</feature>
<accession>A0A1L9RVI0</accession>
<feature type="transmembrane region" description="Helical" evidence="1">
    <location>
        <begin position="63"/>
        <end position="82"/>
    </location>
</feature>
<dbReference type="VEuPathDB" id="FungiDB:ASPWEDRAFT_345481"/>
<dbReference type="Proteomes" id="UP000184383">
    <property type="component" value="Unassembled WGS sequence"/>
</dbReference>
<feature type="transmembrane region" description="Helical" evidence="1">
    <location>
        <begin position="41"/>
        <end position="57"/>
    </location>
</feature>